<keyword evidence="2 7" id="KW-0813">Transport</keyword>
<gene>
    <name evidence="7" type="primary">atpE</name>
    <name evidence="9" type="ordered locus">MSWAN_1969</name>
</gene>
<feature type="coiled-coil region" evidence="8">
    <location>
        <begin position="128"/>
        <end position="155"/>
    </location>
</feature>
<dbReference type="GO" id="GO:0046961">
    <property type="term" value="F:proton-transporting ATPase activity, rotational mechanism"/>
    <property type="evidence" value="ECO:0007669"/>
    <property type="project" value="InterPro"/>
</dbReference>
<evidence type="ECO:0000256" key="4">
    <source>
        <dbReference type="ARBA" id="ARBA00023065"/>
    </source>
</evidence>
<dbReference type="Proteomes" id="UP000009231">
    <property type="component" value="Chromosome"/>
</dbReference>
<sequence length="207" mass="23079">MSSGAEKIVSNIISDAQSKADATIQKAQEETTAILEEGKNKAQMESEKILENAEKQANMKYQQLISEAKMNSKRMELEAREEIIEESFRKAREELKKIASTSTEEYIKSLKNMVKEASVEIGGGELVVLLKEEDVANIKKEIKSIENDVTDKTGQKTTIEIGENIKAIGGAIVKTKNGEIEVNNTIDARMLRFKKALRSEVAKVLFK</sequence>
<name>F6D6U0_METPW</name>
<dbReference type="HOGENOM" id="CLU_105846_1_0_2"/>
<dbReference type="SUPFAM" id="SSF160527">
    <property type="entry name" value="V-type ATPase subunit E-like"/>
    <property type="match status" value="1"/>
</dbReference>
<comment type="subcellular location">
    <subcellularLocation>
        <location evidence="7">Cell membrane</location>
        <topology evidence="7">Peripheral membrane protein</topology>
    </subcellularLocation>
</comment>
<dbReference type="SUPFAM" id="SSF81573">
    <property type="entry name" value="F1F0 ATP synthase subunit B, membrane domain"/>
    <property type="match status" value="1"/>
</dbReference>
<evidence type="ECO:0000256" key="1">
    <source>
        <dbReference type="ARBA" id="ARBA00005901"/>
    </source>
</evidence>
<evidence type="ECO:0000313" key="9">
    <source>
        <dbReference type="EMBL" id="AEG18978.1"/>
    </source>
</evidence>
<evidence type="ECO:0000256" key="7">
    <source>
        <dbReference type="HAMAP-Rule" id="MF_00311"/>
    </source>
</evidence>
<evidence type="ECO:0000313" key="10">
    <source>
        <dbReference type="Proteomes" id="UP000009231"/>
    </source>
</evidence>
<dbReference type="InterPro" id="IPR028987">
    <property type="entry name" value="ATP_synth_B-like_membr_sf"/>
</dbReference>
<dbReference type="InterPro" id="IPR002842">
    <property type="entry name" value="ATPase_V1_Esu"/>
</dbReference>
<dbReference type="KEGG" id="mew:MSWAN_1969"/>
<dbReference type="GO" id="GO:0033178">
    <property type="term" value="C:proton-transporting two-sector ATPase complex, catalytic domain"/>
    <property type="evidence" value="ECO:0007669"/>
    <property type="project" value="InterPro"/>
</dbReference>
<keyword evidence="3 7" id="KW-0375">Hydrogen ion transport</keyword>
<evidence type="ECO:0000256" key="2">
    <source>
        <dbReference type="ARBA" id="ARBA00022448"/>
    </source>
</evidence>
<organism evidence="9 10">
    <name type="scientific">Methanobacterium paludis (strain DSM 25820 / JCM 18151 / SWAN1)</name>
    <dbReference type="NCBI Taxonomy" id="868131"/>
    <lineage>
        <taxon>Archaea</taxon>
        <taxon>Methanobacteriati</taxon>
        <taxon>Methanobacteriota</taxon>
        <taxon>Methanomada group</taxon>
        <taxon>Methanobacteria</taxon>
        <taxon>Methanobacteriales</taxon>
        <taxon>Methanobacteriaceae</taxon>
        <taxon>Methanobacterium</taxon>
    </lineage>
</organism>
<keyword evidence="10" id="KW-1185">Reference proteome</keyword>
<dbReference type="eggNOG" id="arCOG00869">
    <property type="taxonomic scope" value="Archaea"/>
</dbReference>
<comment type="function">
    <text evidence="7">Component of the A-type ATP synthase that produces ATP from ADP in the presence of a proton gradient across the membrane.</text>
</comment>
<dbReference type="GO" id="GO:0005886">
    <property type="term" value="C:plasma membrane"/>
    <property type="evidence" value="ECO:0007669"/>
    <property type="project" value="UniProtKB-SubCell"/>
</dbReference>
<keyword evidence="5 7" id="KW-0472">Membrane</keyword>
<evidence type="ECO:0000256" key="6">
    <source>
        <dbReference type="ARBA" id="ARBA00023310"/>
    </source>
</evidence>
<dbReference type="RefSeq" id="WP_013826477.1">
    <property type="nucleotide sequence ID" value="NC_015574.1"/>
</dbReference>
<evidence type="ECO:0000256" key="8">
    <source>
        <dbReference type="SAM" id="Coils"/>
    </source>
</evidence>
<dbReference type="STRING" id="868131.MSWAN_1969"/>
<dbReference type="HAMAP" id="MF_00311">
    <property type="entry name" value="ATP_synth_E_arch"/>
    <property type="match status" value="1"/>
</dbReference>
<dbReference type="AlphaFoldDB" id="F6D6U0"/>
<protein>
    <recommendedName>
        <fullName evidence="7">A-type ATP synthase subunit E</fullName>
    </recommendedName>
</protein>
<accession>F6D6U0</accession>
<dbReference type="Gene3D" id="1.20.5.620">
    <property type="entry name" value="F1F0 ATP synthase subunit B, membrane domain"/>
    <property type="match status" value="1"/>
</dbReference>
<dbReference type="GO" id="GO:0005524">
    <property type="term" value="F:ATP binding"/>
    <property type="evidence" value="ECO:0007669"/>
    <property type="project" value="UniProtKB-UniRule"/>
</dbReference>
<keyword evidence="6 7" id="KW-0066">ATP synthesis</keyword>
<keyword evidence="8" id="KW-0175">Coiled coil</keyword>
<evidence type="ECO:0000256" key="3">
    <source>
        <dbReference type="ARBA" id="ARBA00022781"/>
    </source>
</evidence>
<keyword evidence="4 7" id="KW-0406">Ion transport</keyword>
<dbReference type="OrthoDB" id="4691at2157"/>
<dbReference type="GO" id="GO:0046933">
    <property type="term" value="F:proton-transporting ATP synthase activity, rotational mechanism"/>
    <property type="evidence" value="ECO:0007669"/>
    <property type="project" value="UniProtKB-UniRule"/>
</dbReference>
<dbReference type="GeneID" id="10669485"/>
<comment type="subunit">
    <text evidence="7">Has multiple subunits with at least A(3), B(3), C, D, E, F, H, I and proteolipid K(x).</text>
</comment>
<dbReference type="PANTHER" id="PTHR45715">
    <property type="entry name" value="ATPASE H+-TRANSPORTING V1 SUBUNIT E1A-RELATED"/>
    <property type="match status" value="1"/>
</dbReference>
<dbReference type="EMBL" id="CP002772">
    <property type="protein sequence ID" value="AEG18978.1"/>
    <property type="molecule type" value="Genomic_DNA"/>
</dbReference>
<dbReference type="Pfam" id="PF01991">
    <property type="entry name" value="vATP-synt_E"/>
    <property type="match status" value="1"/>
</dbReference>
<proteinExistence type="inferred from homology"/>
<reference evidence="9 10" key="1">
    <citation type="journal article" date="2014" name="Int. J. Syst. Evol. Microbiol.">
        <title>Methanobacterium paludis sp. nov. and a novel strain of Methanobacterium lacus isolated from northern peatlands.</title>
        <authorList>
            <person name="Cadillo-Quiroz H."/>
            <person name="Brauer S.L."/>
            <person name="Goodson N."/>
            <person name="Yavitt J.B."/>
            <person name="Zinder S.H."/>
        </authorList>
    </citation>
    <scope>NUCLEOTIDE SEQUENCE [LARGE SCALE GENOMIC DNA]</scope>
    <source>
        <strain evidence="10">DSM 25820 / JCM 18151 / SWAN1</strain>
    </source>
</reference>
<keyword evidence="7" id="KW-1003">Cell membrane</keyword>
<evidence type="ECO:0000256" key="5">
    <source>
        <dbReference type="ARBA" id="ARBA00023136"/>
    </source>
</evidence>
<dbReference type="InterPro" id="IPR038495">
    <property type="entry name" value="ATPase_E_C"/>
</dbReference>
<dbReference type="Gene3D" id="3.30.2320.30">
    <property type="entry name" value="ATP synthase, E subunit, C-terminal"/>
    <property type="match status" value="1"/>
</dbReference>
<comment type="similarity">
    <text evidence="1 7">Belongs to the V-ATPase E subunit family.</text>
</comment>
<dbReference type="GO" id="GO:0042777">
    <property type="term" value="P:proton motive force-driven plasma membrane ATP synthesis"/>
    <property type="evidence" value="ECO:0007669"/>
    <property type="project" value="UniProtKB-UniRule"/>
</dbReference>